<evidence type="ECO:0000313" key="2">
    <source>
        <dbReference type="Proteomes" id="UP000216361"/>
    </source>
</evidence>
<name>A0A255XPA5_9PROT</name>
<proteinExistence type="predicted"/>
<dbReference type="PROSITE" id="PS01332">
    <property type="entry name" value="HTH_RRF2_1"/>
    <property type="match status" value="1"/>
</dbReference>
<reference evidence="1 2" key="1">
    <citation type="submission" date="2017-07" db="EMBL/GenBank/DDBJ databases">
        <title>Elstera cyanobacteriorum sp. nov., a novel bacterium isolated from cyanobacterial aggregates in a eutrophic lake.</title>
        <authorList>
            <person name="Cai H."/>
        </authorList>
    </citation>
    <scope>NUCLEOTIDE SEQUENCE [LARGE SCALE GENOMIC DNA]</scope>
    <source>
        <strain evidence="1 2">TH019</strain>
    </source>
</reference>
<dbReference type="OrthoDB" id="9800506at2"/>
<comment type="caution">
    <text evidence="1">The sequence shown here is derived from an EMBL/GenBank/DDBJ whole genome shotgun (WGS) entry which is preliminary data.</text>
</comment>
<gene>
    <name evidence="1" type="ORF">CHR90_14100</name>
</gene>
<evidence type="ECO:0008006" key="3">
    <source>
        <dbReference type="Google" id="ProtNLM"/>
    </source>
</evidence>
<dbReference type="AlphaFoldDB" id="A0A255XPA5"/>
<dbReference type="PROSITE" id="PS51197">
    <property type="entry name" value="HTH_RRF2_2"/>
    <property type="match status" value="1"/>
</dbReference>
<dbReference type="Pfam" id="PF02082">
    <property type="entry name" value="Rrf2"/>
    <property type="match status" value="1"/>
</dbReference>
<dbReference type="EMBL" id="NOXS01000033">
    <property type="protein sequence ID" value="OYQ18090.1"/>
    <property type="molecule type" value="Genomic_DNA"/>
</dbReference>
<keyword evidence="2" id="KW-1185">Reference proteome</keyword>
<dbReference type="RefSeq" id="WP_094409651.1">
    <property type="nucleotide sequence ID" value="NZ_BMJZ01000002.1"/>
</dbReference>
<dbReference type="Gene3D" id="1.10.10.10">
    <property type="entry name" value="Winged helix-like DNA-binding domain superfamily/Winged helix DNA-binding domain"/>
    <property type="match status" value="1"/>
</dbReference>
<dbReference type="InterPro" id="IPR036388">
    <property type="entry name" value="WH-like_DNA-bd_sf"/>
</dbReference>
<evidence type="ECO:0000313" key="1">
    <source>
        <dbReference type="EMBL" id="OYQ18090.1"/>
    </source>
</evidence>
<protein>
    <recommendedName>
        <fullName evidence="3">Transcriptional regulator</fullName>
    </recommendedName>
</protein>
<dbReference type="PANTHER" id="PTHR33221:SF15">
    <property type="entry name" value="HTH-TYPE TRANSCRIPTIONAL REGULATOR YWGB-RELATED"/>
    <property type="match status" value="1"/>
</dbReference>
<dbReference type="InterPro" id="IPR030489">
    <property type="entry name" value="TR_Rrf2-type_CS"/>
</dbReference>
<dbReference type="GO" id="GO:0003700">
    <property type="term" value="F:DNA-binding transcription factor activity"/>
    <property type="evidence" value="ECO:0007669"/>
    <property type="project" value="TreeGrafter"/>
</dbReference>
<dbReference type="PANTHER" id="PTHR33221">
    <property type="entry name" value="WINGED HELIX-TURN-HELIX TRANSCRIPTIONAL REGULATOR, RRF2 FAMILY"/>
    <property type="match status" value="1"/>
</dbReference>
<sequence>MGARSSRFAVALHALAIIARRGGEPASSEWIAESVGTNPVVIRRALAPLREAGLITSVAGAAGGFLLAKPAEAIGLNQVWSAVEPEGFACHGGAEDCPVAASLPPILAEIGQDMDRAIEVSLRAWRLSDVTRRLCEEMTAKGAC</sequence>
<dbReference type="InterPro" id="IPR000944">
    <property type="entry name" value="Tscrpt_reg_Rrf2"/>
</dbReference>
<dbReference type="InterPro" id="IPR036390">
    <property type="entry name" value="WH_DNA-bd_sf"/>
</dbReference>
<dbReference type="SUPFAM" id="SSF46785">
    <property type="entry name" value="Winged helix' DNA-binding domain"/>
    <property type="match status" value="1"/>
</dbReference>
<dbReference type="Proteomes" id="UP000216361">
    <property type="component" value="Unassembled WGS sequence"/>
</dbReference>
<accession>A0A255XPA5</accession>
<dbReference type="GO" id="GO:0005829">
    <property type="term" value="C:cytosol"/>
    <property type="evidence" value="ECO:0007669"/>
    <property type="project" value="TreeGrafter"/>
</dbReference>
<organism evidence="1 2">
    <name type="scientific">Elstera cyanobacteriorum</name>
    <dbReference type="NCBI Taxonomy" id="2022747"/>
    <lineage>
        <taxon>Bacteria</taxon>
        <taxon>Pseudomonadati</taxon>
        <taxon>Pseudomonadota</taxon>
        <taxon>Alphaproteobacteria</taxon>
        <taxon>Rhodospirillales</taxon>
        <taxon>Rhodospirillaceae</taxon>
        <taxon>Elstera</taxon>
    </lineage>
</organism>